<evidence type="ECO:0000259" key="2">
    <source>
        <dbReference type="Pfam" id="PF18962"/>
    </source>
</evidence>
<accession>A0A839GGG1</accession>
<dbReference type="InterPro" id="IPR013783">
    <property type="entry name" value="Ig-like_fold"/>
</dbReference>
<evidence type="ECO:0000313" key="3">
    <source>
        <dbReference type="EMBL" id="MBA9077972.1"/>
    </source>
</evidence>
<feature type="signal peptide" evidence="1">
    <location>
        <begin position="1"/>
        <end position="24"/>
    </location>
</feature>
<keyword evidence="4" id="KW-1185">Reference proteome</keyword>
<feature type="chain" id="PRO_5032423994" description="Secretion system C-terminal sorting domain-containing protein" evidence="1">
    <location>
        <begin position="25"/>
        <end position="594"/>
    </location>
</feature>
<evidence type="ECO:0000256" key="1">
    <source>
        <dbReference type="SAM" id="SignalP"/>
    </source>
</evidence>
<organism evidence="3 4">
    <name type="scientific">Rufibacter quisquiliarum</name>
    <dbReference type="NCBI Taxonomy" id="1549639"/>
    <lineage>
        <taxon>Bacteria</taxon>
        <taxon>Pseudomonadati</taxon>
        <taxon>Bacteroidota</taxon>
        <taxon>Cytophagia</taxon>
        <taxon>Cytophagales</taxon>
        <taxon>Hymenobacteraceae</taxon>
        <taxon>Rufibacter</taxon>
    </lineage>
</organism>
<dbReference type="Pfam" id="PF18962">
    <property type="entry name" value="Por_Secre_tail"/>
    <property type="match status" value="1"/>
</dbReference>
<evidence type="ECO:0000313" key="4">
    <source>
        <dbReference type="Proteomes" id="UP000563094"/>
    </source>
</evidence>
<dbReference type="Proteomes" id="UP000563094">
    <property type="component" value="Unassembled WGS sequence"/>
</dbReference>
<protein>
    <recommendedName>
        <fullName evidence="2">Secretion system C-terminal sorting domain-containing protein</fullName>
    </recommendedName>
</protein>
<reference evidence="3 4" key="1">
    <citation type="submission" date="2020-08" db="EMBL/GenBank/DDBJ databases">
        <title>Genomic Encyclopedia of Type Strains, Phase IV (KMG-IV): sequencing the most valuable type-strain genomes for metagenomic binning, comparative biology and taxonomic classification.</title>
        <authorList>
            <person name="Goeker M."/>
        </authorList>
    </citation>
    <scope>NUCLEOTIDE SEQUENCE [LARGE SCALE GENOMIC DNA]</scope>
    <source>
        <strain evidence="3 4">DSM 29854</strain>
    </source>
</reference>
<name>A0A839GGG1_9BACT</name>
<dbReference type="InterPro" id="IPR026444">
    <property type="entry name" value="Secre_tail"/>
</dbReference>
<dbReference type="EMBL" id="JACJIQ010000010">
    <property type="protein sequence ID" value="MBA9077972.1"/>
    <property type="molecule type" value="Genomic_DNA"/>
</dbReference>
<feature type="domain" description="Secretion system C-terminal sorting" evidence="2">
    <location>
        <begin position="516"/>
        <end position="591"/>
    </location>
</feature>
<keyword evidence="1" id="KW-0732">Signal</keyword>
<sequence length="594" mass="65727">MKSLLLTVSQKMMLCFLLVLVAQASFGQVNNNGTSFVNGHIQKVSSVNNTLVVAFTLQSTQRRLANATLKFTYDETILQLQETPIAESPRDSDNKLSTGDYFFHNDLRGSSDSAPNNGYETLTVTKGLLPTGTTTGNKTYQININNQLMNETLQVNPASNISKFLPLDQTQTVLTLKFKIIGTGYANLKWLNEKDDFEIILLNEEEVDSEPNKQLTAETIFVQREEDKNKLLLASTGTGTVNNPILVNVTSRETFNLEAGSVGFYVYFNTANTSYDASRTRDLLALASNFGWPAGSITLEEIPLVFRSYTLNGSPEVKESYYNRRIRFVSSANGQRDDQWQPNAPQNVLSLVFNEVMHPTKGLQPIDIYLEAITGEQGHSTTFKNYDGLEHGVIELQREFDLQDNALPVTLTKFEASIAGNQVKLNWTTASELNNKEFVVERSKNAQRFEPVGTVEGNGTSNTLLSYSFTDTKPLAGTSYYRLKQVDFDGKSEYSKLISINHTPSAQESIAIISTFPNPFQNKIVLELKLAAAATIQVLLLDLNGKPVYTKNLAGGAGVQQYTVDNIGTLPNGIYLMKVVSGTQVAVQKLVKSF</sequence>
<gene>
    <name evidence="3" type="ORF">FHS90_002695</name>
</gene>
<dbReference type="AlphaFoldDB" id="A0A839GGG1"/>
<dbReference type="RefSeq" id="WP_182513343.1">
    <property type="nucleotide sequence ID" value="NZ_JACJIQ010000010.1"/>
</dbReference>
<dbReference type="Gene3D" id="2.60.40.10">
    <property type="entry name" value="Immunoglobulins"/>
    <property type="match status" value="1"/>
</dbReference>
<comment type="caution">
    <text evidence="3">The sequence shown here is derived from an EMBL/GenBank/DDBJ whole genome shotgun (WGS) entry which is preliminary data.</text>
</comment>
<proteinExistence type="predicted"/>
<dbReference type="NCBIfam" id="TIGR04183">
    <property type="entry name" value="Por_Secre_tail"/>
    <property type="match status" value="1"/>
</dbReference>